<comment type="subcellular location">
    <subcellularLocation>
        <location evidence="1">Cell membrane</location>
        <topology evidence="1">Multi-pass membrane protein</topology>
    </subcellularLocation>
</comment>
<organism evidence="7 8">
    <name type="scientific">Microbacterium thalli</name>
    <dbReference type="NCBI Taxonomy" id="3027921"/>
    <lineage>
        <taxon>Bacteria</taxon>
        <taxon>Bacillati</taxon>
        <taxon>Actinomycetota</taxon>
        <taxon>Actinomycetes</taxon>
        <taxon>Micrococcales</taxon>
        <taxon>Microbacteriaceae</taxon>
        <taxon>Microbacterium</taxon>
    </lineage>
</organism>
<evidence type="ECO:0000256" key="3">
    <source>
        <dbReference type="ARBA" id="ARBA00022692"/>
    </source>
</evidence>
<sequence>MTTDPPSAEALRDRWDSSRLRERLDQPIERATTITRRTLGWFPIRVWRHFLRHNGFLLAASISYQSLFALFATLYSAFAVVGLWLGGSSMAIDALIRVVNSYIPELISTGGPVSPDDVAAIARDSGNVLAVTGAVALAVAIWTTIGFVTFTRRAVRDIFGLPFDTRNYVLLKLGDFGAAILFGLALVLGAALGLVAGGVVRELFDFFDVPYESTTIDVLSRLASVLVAIVLNAAALTGLIRFLTGTSLPWRTIMPGSLFGGVALSLLQLGAGFLAVYSPTNPLLATFSVLIGFLLWLRLAGIVMLVAASWVAVSAADDGIPLVIKTDAERRADERRALRLIAEAQVRDAERALADAQWWRRASARRAVRQARALLARLDEHEAGTPG</sequence>
<evidence type="ECO:0000256" key="6">
    <source>
        <dbReference type="SAM" id="Phobius"/>
    </source>
</evidence>
<keyword evidence="2" id="KW-1003">Cell membrane</keyword>
<keyword evidence="4 6" id="KW-1133">Transmembrane helix</keyword>
<keyword evidence="8" id="KW-1185">Reference proteome</keyword>
<dbReference type="RefSeq" id="WP_274264324.1">
    <property type="nucleotide sequence ID" value="NZ_JAQZCI010000002.1"/>
</dbReference>
<feature type="transmembrane region" description="Helical" evidence="6">
    <location>
        <begin position="176"/>
        <end position="199"/>
    </location>
</feature>
<name>A0ABT5SH48_9MICO</name>
<feature type="transmembrane region" description="Helical" evidence="6">
    <location>
        <begin position="55"/>
        <end position="85"/>
    </location>
</feature>
<proteinExistence type="predicted"/>
<evidence type="ECO:0000256" key="4">
    <source>
        <dbReference type="ARBA" id="ARBA00022989"/>
    </source>
</evidence>
<dbReference type="Pfam" id="PF03631">
    <property type="entry name" value="Virul_fac_BrkB"/>
    <property type="match status" value="1"/>
</dbReference>
<feature type="transmembrane region" description="Helical" evidence="6">
    <location>
        <begin position="283"/>
        <end position="313"/>
    </location>
</feature>
<keyword evidence="5 6" id="KW-0472">Membrane</keyword>
<keyword evidence="3 6" id="KW-0812">Transmembrane</keyword>
<comment type="caution">
    <text evidence="7">The sequence shown here is derived from an EMBL/GenBank/DDBJ whole genome shotgun (WGS) entry which is preliminary data.</text>
</comment>
<dbReference type="Proteomes" id="UP001218170">
    <property type="component" value="Unassembled WGS sequence"/>
</dbReference>
<evidence type="ECO:0000256" key="2">
    <source>
        <dbReference type="ARBA" id="ARBA00022475"/>
    </source>
</evidence>
<feature type="transmembrane region" description="Helical" evidence="6">
    <location>
        <begin position="256"/>
        <end position="277"/>
    </location>
</feature>
<feature type="transmembrane region" description="Helical" evidence="6">
    <location>
        <begin position="128"/>
        <end position="150"/>
    </location>
</feature>
<feature type="transmembrane region" description="Helical" evidence="6">
    <location>
        <begin position="219"/>
        <end position="244"/>
    </location>
</feature>
<dbReference type="PANTHER" id="PTHR30213">
    <property type="entry name" value="INNER MEMBRANE PROTEIN YHJD"/>
    <property type="match status" value="1"/>
</dbReference>
<evidence type="ECO:0000256" key="1">
    <source>
        <dbReference type="ARBA" id="ARBA00004651"/>
    </source>
</evidence>
<dbReference type="EMBL" id="JAQZCI010000002">
    <property type="protein sequence ID" value="MDD7962108.1"/>
    <property type="molecule type" value="Genomic_DNA"/>
</dbReference>
<gene>
    <name evidence="7" type="ORF">PUW80_07070</name>
</gene>
<evidence type="ECO:0000313" key="8">
    <source>
        <dbReference type="Proteomes" id="UP001218170"/>
    </source>
</evidence>
<dbReference type="InterPro" id="IPR017039">
    <property type="entry name" value="Virul_fac_BrkB"/>
</dbReference>
<accession>A0ABT5SH48</accession>
<dbReference type="PANTHER" id="PTHR30213:SF1">
    <property type="entry name" value="INNER MEMBRANE PROTEIN YHJD"/>
    <property type="match status" value="1"/>
</dbReference>
<protein>
    <submittedName>
        <fullName evidence="7">YihY/virulence factor BrkB family protein</fullName>
    </submittedName>
</protein>
<evidence type="ECO:0000313" key="7">
    <source>
        <dbReference type="EMBL" id="MDD7962108.1"/>
    </source>
</evidence>
<evidence type="ECO:0000256" key="5">
    <source>
        <dbReference type="ARBA" id="ARBA00023136"/>
    </source>
</evidence>
<reference evidence="7 8" key="1">
    <citation type="submission" date="2023-02" db="EMBL/GenBank/DDBJ databases">
        <title>Study of novel species of the Microbacterium genus.</title>
        <authorList>
            <person name="Arroyo-Herrera I."/>
            <person name="Roman-Ponce B."/>
            <person name="Vasquez-Murrieta M.S."/>
        </authorList>
    </citation>
    <scope>NUCLEOTIDE SEQUENCE [LARGE SCALE GENOMIC DNA]</scope>
    <source>
        <strain evidence="7 8">NE1TT3</strain>
    </source>
</reference>